<evidence type="ECO:0000256" key="1">
    <source>
        <dbReference type="SAM" id="Phobius"/>
    </source>
</evidence>
<dbReference type="Proteomes" id="UP001652625">
    <property type="component" value="Chromosome 11"/>
</dbReference>
<name>A0ABM4CTN1_HYDVU</name>
<organism evidence="3 4">
    <name type="scientific">Hydra vulgaris</name>
    <name type="common">Hydra</name>
    <name type="synonym">Hydra attenuata</name>
    <dbReference type="NCBI Taxonomy" id="6087"/>
    <lineage>
        <taxon>Eukaryota</taxon>
        <taxon>Metazoa</taxon>
        <taxon>Cnidaria</taxon>
        <taxon>Hydrozoa</taxon>
        <taxon>Hydroidolina</taxon>
        <taxon>Anthoathecata</taxon>
        <taxon>Aplanulata</taxon>
        <taxon>Hydridae</taxon>
        <taxon>Hydra</taxon>
    </lineage>
</organism>
<dbReference type="GeneID" id="101234608"/>
<keyword evidence="1" id="KW-0472">Membrane</keyword>
<keyword evidence="3" id="KW-1185">Reference proteome</keyword>
<evidence type="ECO:0000256" key="2">
    <source>
        <dbReference type="SAM" id="SignalP"/>
    </source>
</evidence>
<evidence type="ECO:0000313" key="4">
    <source>
        <dbReference type="RefSeq" id="XP_065665286.1"/>
    </source>
</evidence>
<evidence type="ECO:0000313" key="3">
    <source>
        <dbReference type="Proteomes" id="UP001652625"/>
    </source>
</evidence>
<reference evidence="4" key="1">
    <citation type="submission" date="2025-08" db="UniProtKB">
        <authorList>
            <consortium name="RefSeq"/>
        </authorList>
    </citation>
    <scope>IDENTIFICATION</scope>
</reference>
<keyword evidence="2" id="KW-0732">Signal</keyword>
<keyword evidence="1" id="KW-0812">Transmembrane</keyword>
<sequence length="531" mass="60209">METKTFFLLFKLIICVVIKRDLQDEMSGLSREDECQFEGSYYESQTCKCSNILNGATLLSKNSVKPKCLGTNTVTDEAECESFVYQNTLSVCPKASITKVELWELNESFRGIWSSGWNAVIKPMLFINSKNNIKMNTTNALWDGLLIRIWYTCSSFNTKCILVKTPGERTYPLFQNYGNNILMTNYSAIADVELISTSNFVGTTKQTLASVDPLFKTSIKTKINTMQNITIERGYQDKINVTRNCSTIDAINENFQCKCNDINKGGTFLLFKNSSNASCLGEKLLGLALGCNNIAMDQSNKLNSSCLMNQTLKILNVYVWNHHADGGFWDERWSNIFAATLIITEQNEIMITIATKELWHGLINKVIYQCSDNSIHCIVTKFNGIRTYPLGNFSQNSTIEVCFSKIEGQKYNTRKIIITCSLVFISISIVMSVIFLVRKNLQQKKLLNEEAKVNDAKHYESATSVETVDYKTLEPDYQVLEDDFTLTENTTESNEYSYAYGTPSTPQNKCLQIDKEYSEIVEPTYYSTPLN</sequence>
<gene>
    <name evidence="4" type="primary">LOC101234608</name>
</gene>
<dbReference type="RefSeq" id="XP_065665286.1">
    <property type="nucleotide sequence ID" value="XM_065809214.1"/>
</dbReference>
<protein>
    <submittedName>
        <fullName evidence="4">Uncharacterized protein LOC101234608 isoform X2</fullName>
    </submittedName>
</protein>
<feature type="chain" id="PRO_5045192894" evidence="2">
    <location>
        <begin position="24"/>
        <end position="531"/>
    </location>
</feature>
<accession>A0ABM4CTN1</accession>
<feature type="transmembrane region" description="Helical" evidence="1">
    <location>
        <begin position="416"/>
        <end position="437"/>
    </location>
</feature>
<proteinExistence type="predicted"/>
<feature type="signal peptide" evidence="2">
    <location>
        <begin position="1"/>
        <end position="23"/>
    </location>
</feature>
<keyword evidence="1" id="KW-1133">Transmembrane helix</keyword>